<gene>
    <name evidence="2" type="ORF">ACFOY1_16275</name>
</gene>
<keyword evidence="3" id="KW-1185">Reference proteome</keyword>
<name>A0ABV8P4E5_9BURK</name>
<sequence>MFAGAFGQARAEGRIRIAEQFGIVYILLNIARDQALIEKYGKAEGLDIKVDWVRLSGGSAVNTALLSGAIDVAAAGIGPLLTIWDRTYGKQDVRGIASLGDFPNYLVSNNPEVHTIADFTSRDRIALPAVGVSVQARFLQMAAAQKWGLKQYGRLDGYTVALPHPDATAAIVSGGTEITAHFGNPPFQEEELARNPKAHIVLKSYDVLGGPGSSTVLFATRKFRDDNPKTYKAFMQALAQAAEFARKHPQAAADAYVRVTGAKTDRALLLKVIESPDVQFKITPENTYRLAQFMHQIGAIRRLPLSWKDYFFADPDTAGGS</sequence>
<evidence type="ECO:0000313" key="2">
    <source>
        <dbReference type="EMBL" id="MFC4202512.1"/>
    </source>
</evidence>
<feature type="domain" description="SsuA/THI5-like" evidence="1">
    <location>
        <begin position="43"/>
        <end position="252"/>
    </location>
</feature>
<dbReference type="Proteomes" id="UP001595848">
    <property type="component" value="Unassembled WGS sequence"/>
</dbReference>
<proteinExistence type="predicted"/>
<dbReference type="Gene3D" id="3.40.190.10">
    <property type="entry name" value="Periplasmic binding protein-like II"/>
    <property type="match status" value="2"/>
</dbReference>
<organism evidence="2 3">
    <name type="scientific">Candidimonas humi</name>
    <dbReference type="NCBI Taxonomy" id="683355"/>
    <lineage>
        <taxon>Bacteria</taxon>
        <taxon>Pseudomonadati</taxon>
        <taxon>Pseudomonadota</taxon>
        <taxon>Betaproteobacteria</taxon>
        <taxon>Burkholderiales</taxon>
        <taxon>Alcaligenaceae</taxon>
        <taxon>Candidimonas</taxon>
    </lineage>
</organism>
<reference evidence="3" key="1">
    <citation type="journal article" date="2019" name="Int. J. Syst. Evol. Microbiol.">
        <title>The Global Catalogue of Microorganisms (GCM) 10K type strain sequencing project: providing services to taxonomists for standard genome sequencing and annotation.</title>
        <authorList>
            <consortium name="The Broad Institute Genomics Platform"/>
            <consortium name="The Broad Institute Genome Sequencing Center for Infectious Disease"/>
            <person name="Wu L."/>
            <person name="Ma J."/>
        </authorList>
    </citation>
    <scope>NUCLEOTIDE SEQUENCE [LARGE SCALE GENOMIC DNA]</scope>
    <source>
        <strain evidence="3">LMG 24813</strain>
    </source>
</reference>
<dbReference type="RefSeq" id="WP_246600806.1">
    <property type="nucleotide sequence ID" value="NZ_JAHTBN010000009.1"/>
</dbReference>
<dbReference type="Pfam" id="PF09084">
    <property type="entry name" value="NMT1"/>
    <property type="match status" value="1"/>
</dbReference>
<dbReference type="SUPFAM" id="SSF53850">
    <property type="entry name" value="Periplasmic binding protein-like II"/>
    <property type="match status" value="1"/>
</dbReference>
<dbReference type="EMBL" id="JBHSBV010000005">
    <property type="protein sequence ID" value="MFC4202512.1"/>
    <property type="molecule type" value="Genomic_DNA"/>
</dbReference>
<dbReference type="InterPro" id="IPR015168">
    <property type="entry name" value="SsuA/THI5"/>
</dbReference>
<protein>
    <submittedName>
        <fullName evidence="2">ABC transporter substrate-binding protein</fullName>
    </submittedName>
</protein>
<accession>A0ABV8P4E5</accession>
<evidence type="ECO:0000259" key="1">
    <source>
        <dbReference type="Pfam" id="PF09084"/>
    </source>
</evidence>
<comment type="caution">
    <text evidence="2">The sequence shown here is derived from an EMBL/GenBank/DDBJ whole genome shotgun (WGS) entry which is preliminary data.</text>
</comment>
<evidence type="ECO:0000313" key="3">
    <source>
        <dbReference type="Proteomes" id="UP001595848"/>
    </source>
</evidence>
<dbReference type="PANTHER" id="PTHR30024:SF2">
    <property type="entry name" value="ABC TRANSPORTER SUBSTRATE-BINDING PROTEIN"/>
    <property type="match status" value="1"/>
</dbReference>
<dbReference type="PANTHER" id="PTHR30024">
    <property type="entry name" value="ALIPHATIC SULFONATES-BINDING PROTEIN-RELATED"/>
    <property type="match status" value="1"/>
</dbReference>